<gene>
    <name evidence="2" type="ORF">SAMN06296378_0560</name>
</gene>
<dbReference type="EMBL" id="OCST01000001">
    <property type="protein sequence ID" value="SOE53492.1"/>
    <property type="molecule type" value="Genomic_DNA"/>
</dbReference>
<keyword evidence="2" id="KW-0548">Nucleotidyltransferase</keyword>
<keyword evidence="3" id="KW-1185">Reference proteome</keyword>
<proteinExistence type="predicted"/>
<dbReference type="Gene3D" id="3.90.550.10">
    <property type="entry name" value="Spore Coat Polysaccharide Biosynthesis Protein SpsA, Chain A"/>
    <property type="match status" value="1"/>
</dbReference>
<dbReference type="InterPro" id="IPR029044">
    <property type="entry name" value="Nucleotide-diphossugar_trans"/>
</dbReference>
<dbReference type="PANTHER" id="PTHR43777:SF1">
    <property type="entry name" value="MOLYBDENUM COFACTOR CYTIDYLYLTRANSFERASE"/>
    <property type="match status" value="1"/>
</dbReference>
<dbReference type="InterPro" id="IPR025877">
    <property type="entry name" value="MobA-like_NTP_Trfase"/>
</dbReference>
<name>A0A2C8YSC3_9MICO</name>
<protein>
    <submittedName>
        <fullName evidence="2">Molybdenum cofactor cytidylyltransferase</fullName>
    </submittedName>
</protein>
<dbReference type="PANTHER" id="PTHR43777">
    <property type="entry name" value="MOLYBDENUM COFACTOR CYTIDYLYLTRANSFERASE"/>
    <property type="match status" value="1"/>
</dbReference>
<dbReference type="OrthoDB" id="4427994at2"/>
<evidence type="ECO:0000313" key="3">
    <source>
        <dbReference type="Proteomes" id="UP000219440"/>
    </source>
</evidence>
<dbReference type="GO" id="GO:0016779">
    <property type="term" value="F:nucleotidyltransferase activity"/>
    <property type="evidence" value="ECO:0007669"/>
    <property type="project" value="UniProtKB-KW"/>
</dbReference>
<dbReference type="RefSeq" id="WP_097059675.1">
    <property type="nucleotide sequence ID" value="NZ_BMLC01000002.1"/>
</dbReference>
<evidence type="ECO:0000313" key="2">
    <source>
        <dbReference type="EMBL" id="SOE53492.1"/>
    </source>
</evidence>
<dbReference type="SUPFAM" id="SSF53448">
    <property type="entry name" value="Nucleotide-diphospho-sugar transferases"/>
    <property type="match status" value="1"/>
</dbReference>
<dbReference type="AlphaFoldDB" id="A0A2C8YSC3"/>
<accession>A0A2C8YSC3</accession>
<dbReference type="Pfam" id="PF12804">
    <property type="entry name" value="NTP_transf_3"/>
    <property type="match status" value="1"/>
</dbReference>
<dbReference type="Proteomes" id="UP000219440">
    <property type="component" value="Unassembled WGS sequence"/>
</dbReference>
<organism evidence="2 3">
    <name type="scientific">Salinibacterium xinjiangense</name>
    <dbReference type="NCBI Taxonomy" id="386302"/>
    <lineage>
        <taxon>Bacteria</taxon>
        <taxon>Bacillati</taxon>
        <taxon>Actinomycetota</taxon>
        <taxon>Actinomycetes</taxon>
        <taxon>Micrococcales</taxon>
        <taxon>Microbacteriaceae</taxon>
        <taxon>Salinibacterium</taxon>
    </lineage>
</organism>
<sequence>MATETNSEVTGIVLAAGAGTRAGGPKALRLLASGESWLSVACTALLDGGCSRVVVVLGAQEHMARPLVPEGVEIVVAPNWERGMSESLRVGLAAASGDAALVTLVDLPSLPASVVRRVLKGSGELRQAVFDGTPGHPVYLSAAHWIPAADSLDGDTGARRYLASHGVHDIECGDLWNGADVDGPG</sequence>
<keyword evidence="2" id="KW-0808">Transferase</keyword>
<feature type="domain" description="MobA-like NTP transferase" evidence="1">
    <location>
        <begin position="11"/>
        <end position="165"/>
    </location>
</feature>
<reference evidence="2 3" key="1">
    <citation type="submission" date="2017-09" db="EMBL/GenBank/DDBJ databases">
        <authorList>
            <person name="Ehlers B."/>
            <person name="Leendertz F.H."/>
        </authorList>
    </citation>
    <scope>NUCLEOTIDE SEQUENCE [LARGE SCALE GENOMIC DNA]</scope>
    <source>
        <strain evidence="2 3">CGMCC 1.05381</strain>
    </source>
</reference>
<evidence type="ECO:0000259" key="1">
    <source>
        <dbReference type="Pfam" id="PF12804"/>
    </source>
</evidence>